<keyword evidence="3" id="KW-0411">Iron-sulfur</keyword>
<feature type="transmembrane region" description="Helical" evidence="4">
    <location>
        <begin position="147"/>
        <end position="170"/>
    </location>
</feature>
<sequence>MESKDSRDLDLMQDGKRQMELCNACRYCEGYCAVWRAIEWRRDFTDNDMTYLANLCHDCRDCYYACPFTTPHEFGINPPQLFAGLREETYRKYAWPGKWAKALGDSVSGFWATFVFGILFILGFMFVNGGMEGMFQPQSGEGAFYTVFPKTLMTVVFTVLGLWMVGGWGIGASKFWRDVRSTKSEKDKVLFKDIKTATLYAASLKYLDGEGAGCTYPSEEPAKARRTFHHLVGYGFLLDLASTTLAAFYDHFLHIPAPYPLFHPVVILGSVGGIMLIIGLCGLLYLKSKSDKEVNDEKAVKTGSAFSVALLIVAVTGMVLLAVRETGAMQMLLAIHLGSVAALFFTAPYSKFSHFVYRYLALVNFAQEERVAHEAEVVHKEKTVKKPVAIVEGIASKQ</sequence>
<dbReference type="AlphaFoldDB" id="A0A072NLQ3"/>
<name>A0A072NLQ3_SCHAZ</name>
<keyword evidence="2" id="KW-0408">Iron</keyword>
<feature type="transmembrane region" description="Helical" evidence="4">
    <location>
        <begin position="231"/>
        <end position="249"/>
    </location>
</feature>
<feature type="transmembrane region" description="Helical" evidence="4">
    <location>
        <begin position="305"/>
        <end position="323"/>
    </location>
</feature>
<keyword evidence="4" id="KW-0812">Transmembrane</keyword>
<accession>A0A072NLQ3</accession>
<comment type="caution">
    <text evidence="5">The sequence shown here is derived from an EMBL/GenBank/DDBJ whole genome shotgun (WGS) entry which is preliminary data.</text>
</comment>
<dbReference type="RefSeq" id="WP_035196339.1">
    <property type="nucleotide sequence ID" value="NZ_JJRY01000011.1"/>
</dbReference>
<dbReference type="EMBL" id="JJRY01000011">
    <property type="protein sequence ID" value="KEF37868.1"/>
    <property type="molecule type" value="Genomic_DNA"/>
</dbReference>
<dbReference type="PROSITE" id="PS00198">
    <property type="entry name" value="4FE4S_FER_1"/>
    <property type="match status" value="1"/>
</dbReference>
<dbReference type="InterPro" id="IPR036197">
    <property type="entry name" value="NarG-like_sf"/>
</dbReference>
<feature type="transmembrane region" description="Helical" evidence="4">
    <location>
        <begin position="261"/>
        <end position="285"/>
    </location>
</feature>
<feature type="transmembrane region" description="Helical" evidence="4">
    <location>
        <begin position="108"/>
        <end position="127"/>
    </location>
</feature>
<reference evidence="5" key="1">
    <citation type="submission" date="2014-04" db="EMBL/GenBank/DDBJ databases">
        <title>Draft genome sequence of Bacillus azotoformans MEV2011, a (co-) denitrifying strain unable to grow in the presence of oxygen.</title>
        <authorList>
            <person name="Nielsen M."/>
            <person name="Schreiber L."/>
            <person name="Finster K."/>
            <person name="Schramm A."/>
        </authorList>
    </citation>
    <scope>NUCLEOTIDE SEQUENCE [LARGE SCALE GENOMIC DNA]</scope>
    <source>
        <strain evidence="5">MEV2011</strain>
    </source>
</reference>
<keyword evidence="4" id="KW-0472">Membrane</keyword>
<evidence type="ECO:0000256" key="2">
    <source>
        <dbReference type="ARBA" id="ARBA00023004"/>
    </source>
</evidence>
<dbReference type="Proteomes" id="UP000027936">
    <property type="component" value="Unassembled WGS sequence"/>
</dbReference>
<evidence type="ECO:0000256" key="1">
    <source>
        <dbReference type="ARBA" id="ARBA00022723"/>
    </source>
</evidence>
<organism evidence="5">
    <name type="scientific">Schinkia azotoformans MEV2011</name>
    <dbReference type="NCBI Taxonomy" id="1348973"/>
    <lineage>
        <taxon>Bacteria</taxon>
        <taxon>Bacillati</taxon>
        <taxon>Bacillota</taxon>
        <taxon>Bacilli</taxon>
        <taxon>Bacillales</taxon>
        <taxon>Bacillaceae</taxon>
        <taxon>Calidifontibacillus/Schinkia group</taxon>
        <taxon>Schinkia</taxon>
    </lineage>
</organism>
<dbReference type="PATRIC" id="fig|1348973.3.peg.2807"/>
<dbReference type="SUPFAM" id="SSF103501">
    <property type="entry name" value="Respiratory nitrate reductase 1 gamma chain"/>
    <property type="match status" value="1"/>
</dbReference>
<evidence type="ECO:0000313" key="5">
    <source>
        <dbReference type="EMBL" id="KEF37868.1"/>
    </source>
</evidence>
<dbReference type="SUPFAM" id="SSF54862">
    <property type="entry name" value="4Fe-4S ferredoxins"/>
    <property type="match status" value="1"/>
</dbReference>
<dbReference type="GO" id="GO:0046872">
    <property type="term" value="F:metal ion binding"/>
    <property type="evidence" value="ECO:0007669"/>
    <property type="project" value="UniProtKB-KW"/>
</dbReference>
<evidence type="ECO:0000256" key="4">
    <source>
        <dbReference type="SAM" id="Phobius"/>
    </source>
</evidence>
<proteinExistence type="predicted"/>
<keyword evidence="1" id="KW-0479">Metal-binding</keyword>
<dbReference type="OrthoDB" id="9769677at2"/>
<gene>
    <name evidence="5" type="ORF">M670_02904</name>
</gene>
<protein>
    <submittedName>
        <fullName evidence="5">CitB domain protein</fullName>
    </submittedName>
</protein>
<dbReference type="InterPro" id="IPR012830">
    <property type="entry name" value="Citrate_utilization_prot_B"/>
</dbReference>
<dbReference type="GO" id="GO:0051536">
    <property type="term" value="F:iron-sulfur cluster binding"/>
    <property type="evidence" value="ECO:0007669"/>
    <property type="project" value="UniProtKB-KW"/>
</dbReference>
<keyword evidence="4" id="KW-1133">Transmembrane helix</keyword>
<feature type="transmembrane region" description="Helical" evidence="4">
    <location>
        <begin position="329"/>
        <end position="349"/>
    </location>
</feature>
<dbReference type="NCBIfam" id="TIGR02484">
    <property type="entry name" value="CitB"/>
    <property type="match status" value="1"/>
</dbReference>
<evidence type="ECO:0000256" key="3">
    <source>
        <dbReference type="ARBA" id="ARBA00023014"/>
    </source>
</evidence>
<dbReference type="InterPro" id="IPR017900">
    <property type="entry name" value="4Fe4S_Fe_S_CS"/>
</dbReference>